<feature type="non-terminal residue" evidence="1">
    <location>
        <position position="1"/>
    </location>
</feature>
<proteinExistence type="predicted"/>
<accession>A0A4P9WJS0</accession>
<feature type="non-terminal residue" evidence="1">
    <location>
        <position position="58"/>
    </location>
</feature>
<dbReference type="AlphaFoldDB" id="A0A4P9WJS0"/>
<organism evidence="1 2">
    <name type="scientific">Blyttiomyces helicus</name>
    <dbReference type="NCBI Taxonomy" id="388810"/>
    <lineage>
        <taxon>Eukaryota</taxon>
        <taxon>Fungi</taxon>
        <taxon>Fungi incertae sedis</taxon>
        <taxon>Chytridiomycota</taxon>
        <taxon>Chytridiomycota incertae sedis</taxon>
        <taxon>Chytridiomycetes</taxon>
        <taxon>Chytridiomycetes incertae sedis</taxon>
        <taxon>Blyttiomyces</taxon>
    </lineage>
</organism>
<protein>
    <submittedName>
        <fullName evidence="1">Y73F8A.34b</fullName>
    </submittedName>
</protein>
<keyword evidence="2" id="KW-1185">Reference proteome</keyword>
<evidence type="ECO:0000313" key="1">
    <source>
        <dbReference type="EMBL" id="RKO93199.1"/>
    </source>
</evidence>
<dbReference type="EMBL" id="KZ994336">
    <property type="protein sequence ID" value="RKO93199.1"/>
    <property type="molecule type" value="Genomic_DNA"/>
</dbReference>
<name>A0A4P9WJS0_9FUNG</name>
<reference evidence="2" key="1">
    <citation type="journal article" date="2018" name="Nat. Microbiol.">
        <title>Leveraging single-cell genomics to expand the fungal tree of life.</title>
        <authorList>
            <person name="Ahrendt S.R."/>
            <person name="Quandt C.A."/>
            <person name="Ciobanu D."/>
            <person name="Clum A."/>
            <person name="Salamov A."/>
            <person name="Andreopoulos B."/>
            <person name="Cheng J.F."/>
            <person name="Woyke T."/>
            <person name="Pelin A."/>
            <person name="Henrissat B."/>
            <person name="Reynolds N.K."/>
            <person name="Benny G.L."/>
            <person name="Smith M.E."/>
            <person name="James T.Y."/>
            <person name="Grigoriev I.V."/>
        </authorList>
    </citation>
    <scope>NUCLEOTIDE SEQUENCE [LARGE SCALE GENOMIC DNA]</scope>
</reference>
<gene>
    <name evidence="1" type="ORF">BDK51DRAFT_5646</name>
</gene>
<evidence type="ECO:0000313" key="2">
    <source>
        <dbReference type="Proteomes" id="UP000269721"/>
    </source>
</evidence>
<dbReference type="OrthoDB" id="10009520at2759"/>
<dbReference type="Proteomes" id="UP000269721">
    <property type="component" value="Unassembled WGS sequence"/>
</dbReference>
<sequence length="58" mass="6687">IAVEQLSEMLEKPIEPEKIAELKQLVLDKTVYVASRREVVLTDTAKGLVKDRWTYNVE</sequence>